<organism evidence="1 2">
    <name type="scientific">Hypsibius exemplaris</name>
    <name type="common">Freshwater tardigrade</name>
    <dbReference type="NCBI Taxonomy" id="2072580"/>
    <lineage>
        <taxon>Eukaryota</taxon>
        <taxon>Metazoa</taxon>
        <taxon>Ecdysozoa</taxon>
        <taxon>Tardigrada</taxon>
        <taxon>Eutardigrada</taxon>
        <taxon>Parachela</taxon>
        <taxon>Hypsibioidea</taxon>
        <taxon>Hypsibiidae</taxon>
        <taxon>Hypsibius</taxon>
    </lineage>
</organism>
<proteinExistence type="predicted"/>
<reference evidence="2" key="1">
    <citation type="submission" date="2017-01" db="EMBL/GenBank/DDBJ databases">
        <title>Comparative genomics of anhydrobiosis in the tardigrade Hypsibius dujardini.</title>
        <authorList>
            <person name="Yoshida Y."/>
            <person name="Koutsovoulos G."/>
            <person name="Laetsch D."/>
            <person name="Stevens L."/>
            <person name="Kumar S."/>
            <person name="Horikawa D."/>
            <person name="Ishino K."/>
            <person name="Komine S."/>
            <person name="Tomita M."/>
            <person name="Blaxter M."/>
            <person name="Arakawa K."/>
        </authorList>
    </citation>
    <scope>NUCLEOTIDE SEQUENCE [LARGE SCALE GENOMIC DNA]</scope>
    <source>
        <strain evidence="2">Z151</strain>
    </source>
</reference>
<comment type="caution">
    <text evidence="1">The sequence shown here is derived from an EMBL/GenBank/DDBJ whole genome shotgun (WGS) entry which is preliminary data.</text>
</comment>
<sequence>MYTQENLEGKTNEQLSKILLLMGQPIHGEKVELINRILLSSHKAQSSMPSSAAVGTEKGGAVTLYTEGSGRLEQQQLLQLQTTSSPEQLPAFEDVARLDVPAIRRMTGPNDVSTSDTEL</sequence>
<dbReference type="AlphaFoldDB" id="A0A1W0X063"/>
<dbReference type="EMBL" id="MTYJ01000027">
    <property type="protein sequence ID" value="OQV20864.1"/>
    <property type="molecule type" value="Genomic_DNA"/>
</dbReference>
<gene>
    <name evidence="1" type="ORF">BV898_05206</name>
</gene>
<evidence type="ECO:0000313" key="2">
    <source>
        <dbReference type="Proteomes" id="UP000192578"/>
    </source>
</evidence>
<evidence type="ECO:0000313" key="1">
    <source>
        <dbReference type="EMBL" id="OQV20864.1"/>
    </source>
</evidence>
<accession>A0A1W0X063</accession>
<evidence type="ECO:0008006" key="3">
    <source>
        <dbReference type="Google" id="ProtNLM"/>
    </source>
</evidence>
<dbReference type="Proteomes" id="UP000192578">
    <property type="component" value="Unassembled WGS sequence"/>
</dbReference>
<keyword evidence="2" id="KW-1185">Reference proteome</keyword>
<protein>
    <recommendedName>
        <fullName evidence="3">SAP domain-containing protein</fullName>
    </recommendedName>
</protein>
<name>A0A1W0X063_HYPEX</name>